<evidence type="ECO:0000256" key="10">
    <source>
        <dbReference type="SAM" id="MobiDB-lite"/>
    </source>
</evidence>
<dbReference type="Gene3D" id="1.20.120.230">
    <property type="entry name" value="Alpha-catenin/vinculin-like"/>
    <property type="match status" value="1"/>
</dbReference>
<feature type="compositionally biased region" description="Polar residues" evidence="10">
    <location>
        <begin position="222"/>
        <end position="237"/>
    </location>
</feature>
<dbReference type="InterPro" id="IPR036028">
    <property type="entry name" value="SH3-like_dom_sf"/>
</dbReference>
<evidence type="ECO:0000256" key="4">
    <source>
        <dbReference type="ARBA" id="ARBA00022443"/>
    </source>
</evidence>
<dbReference type="GO" id="GO:0007169">
    <property type="term" value="P:cell surface receptor protein tyrosine kinase signaling pathway"/>
    <property type="evidence" value="ECO:0007669"/>
    <property type="project" value="TreeGrafter"/>
</dbReference>
<dbReference type="InterPro" id="IPR037362">
    <property type="entry name" value="CAS_fam"/>
</dbReference>
<dbReference type="Gene3D" id="1.20.120.830">
    <property type="entry name" value="Serine-rich domain"/>
    <property type="match status" value="1"/>
</dbReference>
<dbReference type="EMBL" id="CADEPI010000103">
    <property type="protein sequence ID" value="CAB3374731.1"/>
    <property type="molecule type" value="Genomic_DNA"/>
</dbReference>
<dbReference type="SUPFAM" id="SSF50044">
    <property type="entry name" value="SH3-domain"/>
    <property type="match status" value="1"/>
</dbReference>
<dbReference type="Gene3D" id="2.30.30.40">
    <property type="entry name" value="SH3 Domains"/>
    <property type="match status" value="1"/>
</dbReference>
<dbReference type="Pfam" id="PF08824">
    <property type="entry name" value="Serine_rich"/>
    <property type="match status" value="1"/>
</dbReference>
<keyword evidence="13" id="KW-1185">Reference proteome</keyword>
<evidence type="ECO:0000256" key="9">
    <source>
        <dbReference type="PROSITE-ProRule" id="PRU00192"/>
    </source>
</evidence>
<dbReference type="Proteomes" id="UP000494165">
    <property type="component" value="Unassembled WGS sequence"/>
</dbReference>
<dbReference type="PROSITE" id="PS50002">
    <property type="entry name" value="SH3"/>
    <property type="match status" value="1"/>
</dbReference>
<dbReference type="InterPro" id="IPR038319">
    <property type="entry name" value="Serine_rich_sf"/>
</dbReference>
<reference evidence="12 13" key="1">
    <citation type="submission" date="2020-04" db="EMBL/GenBank/DDBJ databases">
        <authorList>
            <person name="Alioto T."/>
            <person name="Alioto T."/>
            <person name="Gomez Garrido J."/>
        </authorList>
    </citation>
    <scope>NUCLEOTIDE SEQUENCE [LARGE SCALE GENOMIC DNA]</scope>
</reference>
<dbReference type="Pfam" id="PF14604">
    <property type="entry name" value="SH3_9"/>
    <property type="match status" value="1"/>
</dbReference>
<evidence type="ECO:0000259" key="11">
    <source>
        <dbReference type="PROSITE" id="PS50002"/>
    </source>
</evidence>
<keyword evidence="4 9" id="KW-0728">SH3 domain</keyword>
<evidence type="ECO:0000313" key="12">
    <source>
        <dbReference type="EMBL" id="CAB3374731.1"/>
    </source>
</evidence>
<comment type="subcellular location">
    <subcellularLocation>
        <location evidence="1">Cell junction</location>
        <location evidence="1">Focal adhesion</location>
    </subcellularLocation>
    <subcellularLocation>
        <location evidence="2">Cytoplasm</location>
    </subcellularLocation>
</comment>
<keyword evidence="6" id="KW-0597">Phosphoprotein</keyword>
<dbReference type="OrthoDB" id="5983572at2759"/>
<dbReference type="SMART" id="SM00326">
    <property type="entry name" value="SH3"/>
    <property type="match status" value="1"/>
</dbReference>
<dbReference type="GO" id="GO:0005886">
    <property type="term" value="C:plasma membrane"/>
    <property type="evidence" value="ECO:0007669"/>
    <property type="project" value="TreeGrafter"/>
</dbReference>
<comment type="caution">
    <text evidence="12">The sequence shown here is derived from an EMBL/GenBank/DDBJ whole genome shotgun (WGS) entry which is preliminary data.</text>
</comment>
<evidence type="ECO:0000256" key="6">
    <source>
        <dbReference type="ARBA" id="ARBA00022553"/>
    </source>
</evidence>
<accession>A0A8S1D3M6</accession>
<evidence type="ECO:0000256" key="2">
    <source>
        <dbReference type="ARBA" id="ARBA00004496"/>
    </source>
</evidence>
<dbReference type="PANTHER" id="PTHR10654:SF18">
    <property type="entry name" value="IP17195P"/>
    <property type="match status" value="1"/>
</dbReference>
<dbReference type="FunFam" id="2.30.30.40:FF:000009">
    <property type="entry name" value="Breast cancer anti-estrogen resistance 1"/>
    <property type="match status" value="1"/>
</dbReference>
<feature type="compositionally biased region" description="Low complexity" evidence="10">
    <location>
        <begin position="167"/>
        <end position="185"/>
    </location>
</feature>
<keyword evidence="7" id="KW-0130">Cell adhesion</keyword>
<dbReference type="Pfam" id="PF12026">
    <property type="entry name" value="CAS_C"/>
    <property type="match status" value="1"/>
</dbReference>
<protein>
    <recommendedName>
        <fullName evidence="11">SH3 domain-containing protein</fullName>
    </recommendedName>
</protein>
<dbReference type="InterPro" id="IPR001452">
    <property type="entry name" value="SH3_domain"/>
</dbReference>
<proteinExistence type="inferred from homology"/>
<evidence type="ECO:0000256" key="1">
    <source>
        <dbReference type="ARBA" id="ARBA00004246"/>
    </source>
</evidence>
<name>A0A8S1D3M6_9INSE</name>
<dbReference type="GO" id="GO:0005737">
    <property type="term" value="C:cytoplasm"/>
    <property type="evidence" value="ECO:0007669"/>
    <property type="project" value="UniProtKB-SubCell"/>
</dbReference>
<gene>
    <name evidence="12" type="ORF">CLODIP_2_CD04828</name>
</gene>
<dbReference type="GO" id="GO:0007155">
    <property type="term" value="P:cell adhesion"/>
    <property type="evidence" value="ECO:0007669"/>
    <property type="project" value="UniProtKB-KW"/>
</dbReference>
<evidence type="ECO:0000256" key="8">
    <source>
        <dbReference type="ARBA" id="ARBA00022949"/>
    </source>
</evidence>
<evidence type="ECO:0000256" key="5">
    <source>
        <dbReference type="ARBA" id="ARBA00022490"/>
    </source>
</evidence>
<feature type="compositionally biased region" description="Polar residues" evidence="10">
    <location>
        <begin position="129"/>
        <end position="147"/>
    </location>
</feature>
<evidence type="ECO:0000256" key="7">
    <source>
        <dbReference type="ARBA" id="ARBA00022889"/>
    </source>
</evidence>
<dbReference type="GO" id="GO:0005925">
    <property type="term" value="C:focal adhesion"/>
    <property type="evidence" value="ECO:0007669"/>
    <property type="project" value="UniProtKB-SubCell"/>
</dbReference>
<dbReference type="CDD" id="cd11564">
    <property type="entry name" value="FAT-like_CAS_C"/>
    <property type="match status" value="1"/>
</dbReference>
<organism evidence="12 13">
    <name type="scientific">Cloeon dipterum</name>
    <dbReference type="NCBI Taxonomy" id="197152"/>
    <lineage>
        <taxon>Eukaryota</taxon>
        <taxon>Metazoa</taxon>
        <taxon>Ecdysozoa</taxon>
        <taxon>Arthropoda</taxon>
        <taxon>Hexapoda</taxon>
        <taxon>Insecta</taxon>
        <taxon>Pterygota</taxon>
        <taxon>Palaeoptera</taxon>
        <taxon>Ephemeroptera</taxon>
        <taxon>Pisciforma</taxon>
        <taxon>Baetidae</taxon>
        <taxon>Cloeon</taxon>
    </lineage>
</organism>
<feature type="region of interest" description="Disordered" evidence="10">
    <location>
        <begin position="129"/>
        <end position="262"/>
    </location>
</feature>
<evidence type="ECO:0000313" key="13">
    <source>
        <dbReference type="Proteomes" id="UP000494165"/>
    </source>
</evidence>
<feature type="domain" description="SH3" evidence="11">
    <location>
        <begin position="12"/>
        <end position="74"/>
    </location>
</feature>
<keyword evidence="8" id="KW-0965">Cell junction</keyword>
<dbReference type="FunFam" id="1.20.120.230:FF:000001">
    <property type="entry name" value="Breast cancer anti-estrogen resistance 1"/>
    <property type="match status" value="1"/>
</dbReference>
<sequence length="631" mass="68454">MSQLPENFGPNMQKCMARALYDNIAESSDELAFRRGDVLTVLEQNTGGIEGWWLCTLRGRQGICPGNRLRLIAGVPEEFFEESSYLGEEIASLQRRGNRRSLQVQSNRVVTPQRVGDIYLYDLPPHHTQNLAASGRNHSQPVISASGESYDVPRPSFQHVQQSYDTPRSMSSASSSPLPPADCSSYDVPRPHVPVQLPQPPPQLQHQQQAYDVPQPRGAVSPASSISSLATNDSCSQYDVPPPPVKTRSSATPTPQPANTASHVMNPAMLLYDVPPTVTKDVTTTAALPLELTAALETLSRLEAELQASAGKLLGFVAPNWRCLDSLEPRVLDLKLAAHRVRTALQDLLRFGEGALGNAINAPDKGLAPKMNTLIRHLKTCDSIITAALEMIDWTAVFRDDASAEAPDALDKLIAVAKELPDNCRQTCSFIQGNAPLLFKRDGLGEGLEDYDYVNLESKTSLARQHLETKANLPLALREHYETLVTTKNEIEVPNLDPSDKRVLSFFAAQAGSHASNLTMAIDAFLLTIEQNQPPASFLAHGKFVVLSAHKLVSIGDSVHRHVGCSVVRSKVLQASNALSDALASAVNKTKKAALHFPSVAAVQEMVDGVVDISHLAKELKVQISQAAAAN</sequence>
<dbReference type="InterPro" id="IPR014928">
    <property type="entry name" value="Serine_rich_dom"/>
</dbReference>
<feature type="compositionally biased region" description="Polar residues" evidence="10">
    <location>
        <begin position="247"/>
        <end position="262"/>
    </location>
</feature>
<keyword evidence="5" id="KW-0963">Cytoplasm</keyword>
<dbReference type="PANTHER" id="PTHR10654">
    <property type="entry name" value="CAS SCAFFOLDING PROTEIN"/>
    <property type="match status" value="1"/>
</dbReference>
<dbReference type="CDD" id="cd11844">
    <property type="entry name" value="SH3_CAS"/>
    <property type="match status" value="1"/>
</dbReference>
<dbReference type="GO" id="GO:0016477">
    <property type="term" value="P:cell migration"/>
    <property type="evidence" value="ECO:0007669"/>
    <property type="project" value="TreeGrafter"/>
</dbReference>
<evidence type="ECO:0000256" key="3">
    <source>
        <dbReference type="ARBA" id="ARBA00007848"/>
    </source>
</evidence>
<comment type="similarity">
    <text evidence="3">Belongs to the CAS family.</text>
</comment>
<dbReference type="AlphaFoldDB" id="A0A8S1D3M6"/>
<dbReference type="InterPro" id="IPR021901">
    <property type="entry name" value="CAS_C"/>
</dbReference>